<dbReference type="GO" id="GO:0051321">
    <property type="term" value="P:meiotic cell cycle"/>
    <property type="evidence" value="ECO:0007669"/>
    <property type="project" value="TreeGrafter"/>
</dbReference>
<dbReference type="AlphaFoldDB" id="A0AAV4VG64"/>
<dbReference type="Gene3D" id="1.20.120.1900">
    <property type="entry name" value="Gamma-tubulin complex, C-terminal domain"/>
    <property type="match status" value="1"/>
</dbReference>
<dbReference type="GO" id="GO:0051225">
    <property type="term" value="P:spindle assembly"/>
    <property type="evidence" value="ECO:0007669"/>
    <property type="project" value="TreeGrafter"/>
</dbReference>
<dbReference type="Pfam" id="PF04130">
    <property type="entry name" value="GCP_C_terminal"/>
    <property type="match status" value="1"/>
</dbReference>
<dbReference type="EMBL" id="BPLQ01013032">
    <property type="protein sequence ID" value="GIY69287.1"/>
    <property type="molecule type" value="Genomic_DNA"/>
</dbReference>
<dbReference type="GO" id="GO:0000930">
    <property type="term" value="C:gamma-tubulin complex"/>
    <property type="evidence" value="ECO:0007669"/>
    <property type="project" value="TreeGrafter"/>
</dbReference>
<dbReference type="Pfam" id="PF17681">
    <property type="entry name" value="GCP_N_terminal"/>
    <property type="match status" value="1"/>
</dbReference>
<dbReference type="GO" id="GO:0007020">
    <property type="term" value="P:microtubule nucleation"/>
    <property type="evidence" value="ECO:0007669"/>
    <property type="project" value="InterPro"/>
</dbReference>
<evidence type="ECO:0000256" key="5">
    <source>
        <dbReference type="RuleBase" id="RU363050"/>
    </source>
</evidence>
<dbReference type="GO" id="GO:0051011">
    <property type="term" value="F:microtubule minus-end binding"/>
    <property type="evidence" value="ECO:0007669"/>
    <property type="project" value="TreeGrafter"/>
</dbReference>
<dbReference type="InterPro" id="IPR041470">
    <property type="entry name" value="GCP_N"/>
</dbReference>
<organism evidence="8 9">
    <name type="scientific">Caerostris darwini</name>
    <dbReference type="NCBI Taxonomy" id="1538125"/>
    <lineage>
        <taxon>Eukaryota</taxon>
        <taxon>Metazoa</taxon>
        <taxon>Ecdysozoa</taxon>
        <taxon>Arthropoda</taxon>
        <taxon>Chelicerata</taxon>
        <taxon>Arachnida</taxon>
        <taxon>Araneae</taxon>
        <taxon>Araneomorphae</taxon>
        <taxon>Entelegynae</taxon>
        <taxon>Araneoidea</taxon>
        <taxon>Araneidae</taxon>
        <taxon>Caerostris</taxon>
    </lineage>
</organism>
<feature type="domain" description="Gamma tubulin complex component protein N-terminal" evidence="7">
    <location>
        <begin position="208"/>
        <end position="497"/>
    </location>
</feature>
<keyword evidence="9" id="KW-1185">Reference proteome</keyword>
<keyword evidence="3 5" id="KW-0493">Microtubule</keyword>
<name>A0AAV4VG64_9ARAC</name>
<keyword evidence="4 5" id="KW-0206">Cytoskeleton</keyword>
<dbReference type="GO" id="GO:0000278">
    <property type="term" value="P:mitotic cell cycle"/>
    <property type="evidence" value="ECO:0007669"/>
    <property type="project" value="TreeGrafter"/>
</dbReference>
<dbReference type="PANTHER" id="PTHR19302:SF70">
    <property type="entry name" value="GAMMA-TUBULIN COMPLEX COMPONENT 6"/>
    <property type="match status" value="1"/>
</dbReference>
<evidence type="ECO:0000256" key="2">
    <source>
        <dbReference type="ARBA" id="ARBA00022490"/>
    </source>
</evidence>
<dbReference type="InterPro" id="IPR007259">
    <property type="entry name" value="GCP"/>
</dbReference>
<evidence type="ECO:0000256" key="1">
    <source>
        <dbReference type="ARBA" id="ARBA00010337"/>
    </source>
</evidence>
<evidence type="ECO:0000256" key="3">
    <source>
        <dbReference type="ARBA" id="ARBA00022701"/>
    </source>
</evidence>
<keyword evidence="2 5" id="KW-0963">Cytoplasm</keyword>
<dbReference type="GO" id="GO:0043015">
    <property type="term" value="F:gamma-tubulin binding"/>
    <property type="evidence" value="ECO:0007669"/>
    <property type="project" value="InterPro"/>
</dbReference>
<dbReference type="GO" id="GO:0005874">
    <property type="term" value="C:microtubule"/>
    <property type="evidence" value="ECO:0007669"/>
    <property type="project" value="UniProtKB-KW"/>
</dbReference>
<comment type="subcellular location">
    <subcellularLocation>
        <location evidence="5">Cytoplasm</location>
        <location evidence="5">Cytoskeleton</location>
        <location evidence="5">Microtubule organizing center</location>
    </subcellularLocation>
</comment>
<dbReference type="PANTHER" id="PTHR19302">
    <property type="entry name" value="GAMMA TUBULIN COMPLEX PROTEIN"/>
    <property type="match status" value="1"/>
</dbReference>
<reference evidence="8 9" key="1">
    <citation type="submission" date="2021-06" db="EMBL/GenBank/DDBJ databases">
        <title>Caerostris darwini draft genome.</title>
        <authorList>
            <person name="Kono N."/>
            <person name="Arakawa K."/>
        </authorList>
    </citation>
    <scope>NUCLEOTIDE SEQUENCE [LARGE SCALE GENOMIC DNA]</scope>
</reference>
<dbReference type="InterPro" id="IPR040457">
    <property type="entry name" value="GCP_C"/>
</dbReference>
<dbReference type="InterPro" id="IPR042241">
    <property type="entry name" value="GCP_C_sf"/>
</dbReference>
<evidence type="ECO:0000259" key="6">
    <source>
        <dbReference type="Pfam" id="PF04130"/>
    </source>
</evidence>
<sequence length="1047" mass="122671">DLHNILFVSSVSDSTSFTPSLMHKLSCDLFEKKLLSCSSVQFPCSDNSSDMGKGFGLSDQFEKSRKLFENELSELRCTLGNSLSIVDLKISETSIKTDEKSINSSGELNKLSYVSEMQKESTRAGDWLLSNTLSEEKLYDPFNDVQGLQNIHSTTFSWEGRMRQTVPCHLYTSELNDMEVVLNVNEEDPGVFRFLYEPLGVLSEKDLVHDILDLLIGIPSDVFLYVEKKECFQMKPFTRLTKLSGESTLAFCEKFIECGSTFNKLKVFSSTMQPKEGLILKGLKNGIHVILSVYMEYITSMKMNDPTVHTLKTDILENALMLNTLAEYCKIYFERNNASELPKGLGLLTYLNRICWSHKIKSNAIMVAVLLKYSYSPYFSFLNKWMAEGFCYDPYDEFQIEEDVKYLDRKDELYWKFAYTENEDDINRIVPPEIRDFSGDILQCGKSMKLLQNCGTQLCSLEYMNVNPPPSLSMMFSYHAMKCRKKECEEYIENKESFEMKRKTMKEFSEDQFYIEQQALIDEKSLRNQIKKYWNCRNAFGSTSNLIKNRKEETNLRRCHSFPNIATSKEKLCFSGIIYKDVGVLFSSCGYKQINIAEQSINYKEQNFILCSSEFSQRNIIHSYFSTTSCFQSKFHNNQKTNKLDLYNQMEEPQDLENLKESHMYHQAKFPSGSFMDCLFSLLVSEYGEKKEDIYSCISLISLQNLMLYNFQAVLNMRLHIVQNTAMNFIINQLQFENLLLGLKNTYFLQDESFSQRLCEKLFKWVMNCTTLEEFADWPVLNKILTSSIAIPSLSNLPFLESMSISFVPLTEEYLSKKNKFLEFFQFECEIAWPLNIIVPKACITQYIAIHSFVLEMEFLCWFLGNIWRSHMIEAKREELQISPQYRKIMLYRFNMHQFVRVLRSCIHQDLGGPLWEYLLKMLHSKELSIDALKNIHVQYLERALERCFLTQDTVHLHEILELLLRQVYTFCDAALIATWKINPTTNHFETSNFTLLSDCYNRYTKCRDRFYEFIMKLLRRKKFNISWDQHYQSYLETILESGKSYY</sequence>
<feature type="non-terminal residue" evidence="8">
    <location>
        <position position="1"/>
    </location>
</feature>
<evidence type="ECO:0000256" key="4">
    <source>
        <dbReference type="ARBA" id="ARBA00023212"/>
    </source>
</evidence>
<evidence type="ECO:0000313" key="8">
    <source>
        <dbReference type="EMBL" id="GIY69287.1"/>
    </source>
</evidence>
<comment type="similarity">
    <text evidence="1 5">Belongs to the TUBGCP family.</text>
</comment>
<proteinExistence type="inferred from homology"/>
<comment type="caution">
    <text evidence="8">The sequence shown here is derived from an EMBL/GenBank/DDBJ whole genome shotgun (WGS) entry which is preliminary data.</text>
</comment>
<feature type="domain" description="Gamma tubulin complex component C-terminal" evidence="6">
    <location>
        <begin position="740"/>
        <end position="1020"/>
    </location>
</feature>
<dbReference type="Proteomes" id="UP001054837">
    <property type="component" value="Unassembled WGS sequence"/>
</dbReference>
<evidence type="ECO:0000259" key="7">
    <source>
        <dbReference type="Pfam" id="PF17681"/>
    </source>
</evidence>
<accession>A0AAV4VG64</accession>
<dbReference type="GO" id="GO:0031122">
    <property type="term" value="P:cytoplasmic microtubule organization"/>
    <property type="evidence" value="ECO:0007669"/>
    <property type="project" value="TreeGrafter"/>
</dbReference>
<gene>
    <name evidence="8" type="primary">Tubgcp6</name>
    <name evidence="8" type="ORF">CDAR_486951</name>
</gene>
<protein>
    <recommendedName>
        <fullName evidence="5">Gamma-tubulin complex component</fullName>
    </recommendedName>
</protein>
<evidence type="ECO:0000313" key="9">
    <source>
        <dbReference type="Proteomes" id="UP001054837"/>
    </source>
</evidence>
<dbReference type="GO" id="GO:0000922">
    <property type="term" value="C:spindle pole"/>
    <property type="evidence" value="ECO:0007669"/>
    <property type="project" value="InterPro"/>
</dbReference>